<dbReference type="InterPro" id="IPR032465">
    <property type="entry name" value="ACMSD"/>
</dbReference>
<protein>
    <submittedName>
        <fullName evidence="3">Amidohydrolase</fullName>
    </submittedName>
</protein>
<organism evidence="3 4">
    <name type="scientific">Candidatus Gallacutalibacter pullicola</name>
    <dbReference type="NCBI Taxonomy" id="2840830"/>
    <lineage>
        <taxon>Bacteria</taxon>
        <taxon>Bacillati</taxon>
        <taxon>Bacillota</taxon>
        <taxon>Clostridia</taxon>
        <taxon>Eubacteriales</taxon>
        <taxon>Candidatus Gallacutalibacter</taxon>
    </lineage>
</organism>
<name>A0A9D1DPX1_9FIRM</name>
<evidence type="ECO:0000313" key="3">
    <source>
        <dbReference type="EMBL" id="HIR56817.1"/>
    </source>
</evidence>
<proteinExistence type="predicted"/>
<gene>
    <name evidence="3" type="ORF">IAA54_04045</name>
</gene>
<accession>A0A9D1DPX1</accession>
<dbReference type="PANTHER" id="PTHR21240:SF19">
    <property type="entry name" value="CATALYTIC_ HYDROLASE"/>
    <property type="match status" value="1"/>
</dbReference>
<reference evidence="3" key="2">
    <citation type="journal article" date="2021" name="PeerJ">
        <title>Extensive microbial diversity within the chicken gut microbiome revealed by metagenomics and culture.</title>
        <authorList>
            <person name="Gilroy R."/>
            <person name="Ravi A."/>
            <person name="Getino M."/>
            <person name="Pursley I."/>
            <person name="Horton D.L."/>
            <person name="Alikhan N.F."/>
            <person name="Baker D."/>
            <person name="Gharbi K."/>
            <person name="Hall N."/>
            <person name="Watson M."/>
            <person name="Adriaenssens E.M."/>
            <person name="Foster-Nyarko E."/>
            <person name="Jarju S."/>
            <person name="Secka A."/>
            <person name="Antonio M."/>
            <person name="Oren A."/>
            <person name="Chaudhuri R.R."/>
            <person name="La Ragione R."/>
            <person name="Hildebrand F."/>
            <person name="Pallen M.J."/>
        </authorList>
    </citation>
    <scope>NUCLEOTIDE SEQUENCE</scope>
    <source>
        <strain evidence="3">ChiSjej1B19-7085</strain>
    </source>
</reference>
<evidence type="ECO:0000259" key="2">
    <source>
        <dbReference type="Pfam" id="PF04909"/>
    </source>
</evidence>
<dbReference type="EMBL" id="DVHF01000048">
    <property type="protein sequence ID" value="HIR56817.1"/>
    <property type="molecule type" value="Genomic_DNA"/>
</dbReference>
<evidence type="ECO:0000313" key="4">
    <source>
        <dbReference type="Proteomes" id="UP000886785"/>
    </source>
</evidence>
<dbReference type="Proteomes" id="UP000886785">
    <property type="component" value="Unassembled WGS sequence"/>
</dbReference>
<dbReference type="InterPro" id="IPR006680">
    <property type="entry name" value="Amidohydro-rel"/>
</dbReference>
<dbReference type="GO" id="GO:0016831">
    <property type="term" value="F:carboxy-lyase activity"/>
    <property type="evidence" value="ECO:0007669"/>
    <property type="project" value="InterPro"/>
</dbReference>
<reference evidence="3" key="1">
    <citation type="submission" date="2020-10" db="EMBL/GenBank/DDBJ databases">
        <authorList>
            <person name="Gilroy R."/>
        </authorList>
    </citation>
    <scope>NUCLEOTIDE SEQUENCE</scope>
    <source>
        <strain evidence="3">ChiSjej1B19-7085</strain>
    </source>
</reference>
<keyword evidence="1" id="KW-0456">Lyase</keyword>
<feature type="domain" description="Amidohydrolase-related" evidence="2">
    <location>
        <begin position="5"/>
        <end position="302"/>
    </location>
</feature>
<evidence type="ECO:0000256" key="1">
    <source>
        <dbReference type="ARBA" id="ARBA00023239"/>
    </source>
</evidence>
<dbReference type="Pfam" id="PF04909">
    <property type="entry name" value="Amidohydro_2"/>
    <property type="match status" value="1"/>
</dbReference>
<dbReference type="SUPFAM" id="SSF51556">
    <property type="entry name" value="Metallo-dependent hydrolases"/>
    <property type="match status" value="1"/>
</dbReference>
<dbReference type="InterPro" id="IPR032466">
    <property type="entry name" value="Metal_Hydrolase"/>
</dbReference>
<dbReference type="Gene3D" id="3.20.20.140">
    <property type="entry name" value="Metal-dependent hydrolases"/>
    <property type="match status" value="1"/>
</dbReference>
<dbReference type="GO" id="GO:0016787">
    <property type="term" value="F:hydrolase activity"/>
    <property type="evidence" value="ECO:0007669"/>
    <property type="project" value="InterPro"/>
</dbReference>
<dbReference type="AlphaFoldDB" id="A0A9D1DPX1"/>
<dbReference type="PANTHER" id="PTHR21240">
    <property type="entry name" value="2-AMINO-3-CARBOXYLMUCONATE-6-SEMIALDEHYDE DECARBOXYLASE"/>
    <property type="match status" value="1"/>
</dbReference>
<sequence>MRKRIDAHVHIMERVAGFASRGELYAIGGGKARWANGDVIQLFPPDRADRNFTAEILLKLLDDFSIEKAVILQGSFYGFQNDYIADSVRKYPDRLKAAAAFDPYCVRAQEIFDRLCGEMGFRIFKFEVSPGAGLNSYHSGFPLDGMPLAPYIEKIAALGATLVLDLGSPGDVSWQPQAVARIAQKYPDLKIVICHLLAPKLGDRRALEYGLHTLALPNVWFDLAAVESNVRPEKYPYPTGRDYIALGKEIAGADKLIWGTDTPSTLTRDTYPHLISYIEESGIFTEPELDKVFYQNAKDAYSL</sequence>
<comment type="caution">
    <text evidence="3">The sequence shown here is derived from an EMBL/GenBank/DDBJ whole genome shotgun (WGS) entry which is preliminary data.</text>
</comment>